<keyword evidence="4" id="KW-1185">Reference proteome</keyword>
<comment type="caution">
    <text evidence="2">The sequence shown here is derived from an EMBL/GenBank/DDBJ whole genome shotgun (WGS) entry which is preliminary data.</text>
</comment>
<keyword evidence="1" id="KW-1133">Transmembrane helix</keyword>
<protein>
    <submittedName>
        <fullName evidence="2">Uncharacterized protein</fullName>
    </submittedName>
</protein>
<dbReference type="EMBL" id="CAMXCT020002101">
    <property type="protein sequence ID" value="CAL1149020.1"/>
    <property type="molecule type" value="Genomic_DNA"/>
</dbReference>
<dbReference type="EMBL" id="CAMXCT030002101">
    <property type="protein sequence ID" value="CAL4782957.1"/>
    <property type="molecule type" value="Genomic_DNA"/>
</dbReference>
<dbReference type="Proteomes" id="UP001152797">
    <property type="component" value="Unassembled WGS sequence"/>
</dbReference>
<reference evidence="2" key="1">
    <citation type="submission" date="2022-10" db="EMBL/GenBank/DDBJ databases">
        <authorList>
            <person name="Chen Y."/>
            <person name="Dougan E. K."/>
            <person name="Chan C."/>
            <person name="Rhodes N."/>
            <person name="Thang M."/>
        </authorList>
    </citation>
    <scope>NUCLEOTIDE SEQUENCE</scope>
</reference>
<sequence length="67" mass="7315">MLTLAVHLAVIRDNNGRMGLRACDQAIPAWAPWTLALVSCALHMGWIIIILKAMGTMGPMGWVLVED</sequence>
<dbReference type="AlphaFoldDB" id="A0A9P1G2P4"/>
<dbReference type="EMBL" id="CAMXCT010002101">
    <property type="protein sequence ID" value="CAI3995645.1"/>
    <property type="molecule type" value="Genomic_DNA"/>
</dbReference>
<organism evidence="2">
    <name type="scientific">Cladocopium goreaui</name>
    <dbReference type="NCBI Taxonomy" id="2562237"/>
    <lineage>
        <taxon>Eukaryota</taxon>
        <taxon>Sar</taxon>
        <taxon>Alveolata</taxon>
        <taxon>Dinophyceae</taxon>
        <taxon>Suessiales</taxon>
        <taxon>Symbiodiniaceae</taxon>
        <taxon>Cladocopium</taxon>
    </lineage>
</organism>
<proteinExistence type="predicted"/>
<feature type="transmembrane region" description="Helical" evidence="1">
    <location>
        <begin position="30"/>
        <end position="51"/>
    </location>
</feature>
<gene>
    <name evidence="2" type="ORF">C1SCF055_LOCUS22179</name>
</gene>
<name>A0A9P1G2P4_9DINO</name>
<evidence type="ECO:0000256" key="1">
    <source>
        <dbReference type="SAM" id="Phobius"/>
    </source>
</evidence>
<reference evidence="3 4" key="2">
    <citation type="submission" date="2024-05" db="EMBL/GenBank/DDBJ databases">
        <authorList>
            <person name="Chen Y."/>
            <person name="Shah S."/>
            <person name="Dougan E. K."/>
            <person name="Thang M."/>
            <person name="Chan C."/>
        </authorList>
    </citation>
    <scope>NUCLEOTIDE SEQUENCE [LARGE SCALE GENOMIC DNA]</scope>
</reference>
<keyword evidence="1" id="KW-0812">Transmembrane</keyword>
<evidence type="ECO:0000313" key="4">
    <source>
        <dbReference type="Proteomes" id="UP001152797"/>
    </source>
</evidence>
<evidence type="ECO:0000313" key="2">
    <source>
        <dbReference type="EMBL" id="CAI3995645.1"/>
    </source>
</evidence>
<accession>A0A9P1G2P4</accession>
<evidence type="ECO:0000313" key="3">
    <source>
        <dbReference type="EMBL" id="CAL4782957.1"/>
    </source>
</evidence>
<keyword evidence="1" id="KW-0472">Membrane</keyword>